<evidence type="ECO:0000256" key="8">
    <source>
        <dbReference type="ARBA" id="ARBA00023136"/>
    </source>
</evidence>
<dbReference type="InterPro" id="IPR003752">
    <property type="entry name" value="DiS_bond_form_DsbB/BdbC"/>
</dbReference>
<evidence type="ECO:0000256" key="6">
    <source>
        <dbReference type="ARBA" id="ARBA00022989"/>
    </source>
</evidence>
<evidence type="ECO:0000256" key="5">
    <source>
        <dbReference type="ARBA" id="ARBA00022982"/>
    </source>
</evidence>
<evidence type="ECO:0000256" key="4">
    <source>
        <dbReference type="ARBA" id="ARBA00022692"/>
    </source>
</evidence>
<dbReference type="NCBIfam" id="NF002849">
    <property type="entry name" value="PRK03113.1"/>
    <property type="match status" value="1"/>
</dbReference>
<keyword evidence="7" id="KW-0560">Oxidoreductase</keyword>
<evidence type="ECO:0000256" key="11">
    <source>
        <dbReference type="ARBA" id="ARBA00023284"/>
    </source>
</evidence>
<organism evidence="13 14">
    <name type="scientific">candidate division WWE3 bacterium CG10_big_fil_rev_8_21_14_0_10_32_10</name>
    <dbReference type="NCBI Taxonomy" id="1975090"/>
    <lineage>
        <taxon>Bacteria</taxon>
        <taxon>Katanobacteria</taxon>
    </lineage>
</organism>
<evidence type="ECO:0000256" key="12">
    <source>
        <dbReference type="SAM" id="Phobius"/>
    </source>
</evidence>
<reference evidence="13 14" key="1">
    <citation type="submission" date="2017-09" db="EMBL/GenBank/DDBJ databases">
        <title>Depth-based differentiation of microbial function through sediment-hosted aquifers and enrichment of novel symbionts in the deep terrestrial subsurface.</title>
        <authorList>
            <person name="Probst A.J."/>
            <person name="Ladd B."/>
            <person name="Jarett J.K."/>
            <person name="Geller-Mcgrath D.E."/>
            <person name="Sieber C.M."/>
            <person name="Emerson J.B."/>
            <person name="Anantharaman K."/>
            <person name="Thomas B.C."/>
            <person name="Malmstrom R."/>
            <person name="Stieglmeier M."/>
            <person name="Klingl A."/>
            <person name="Woyke T."/>
            <person name="Ryan C.M."/>
            <person name="Banfield J.F."/>
        </authorList>
    </citation>
    <scope>NUCLEOTIDE SEQUENCE [LARGE SCALE GENOMIC DNA]</scope>
    <source>
        <strain evidence="13">CG10_big_fil_rev_8_21_14_0_10_32_10</strain>
    </source>
</reference>
<dbReference type="SUPFAM" id="SSF158442">
    <property type="entry name" value="DsbB-like"/>
    <property type="match status" value="1"/>
</dbReference>
<comment type="similarity">
    <text evidence="2">Belongs to the DsbB family. BdbC subfamily.</text>
</comment>
<dbReference type="GO" id="GO:0006457">
    <property type="term" value="P:protein folding"/>
    <property type="evidence" value="ECO:0007669"/>
    <property type="project" value="InterPro"/>
</dbReference>
<dbReference type="EMBL" id="PCXU01000011">
    <property type="protein sequence ID" value="PIR43792.1"/>
    <property type="molecule type" value="Genomic_DNA"/>
</dbReference>
<dbReference type="InterPro" id="IPR023380">
    <property type="entry name" value="DsbB-like_sf"/>
</dbReference>
<evidence type="ECO:0000256" key="1">
    <source>
        <dbReference type="ARBA" id="ARBA00004141"/>
    </source>
</evidence>
<comment type="caution">
    <text evidence="13">The sequence shown here is derived from an EMBL/GenBank/DDBJ whole genome shotgun (WGS) entry which is preliminary data.</text>
</comment>
<proteinExistence type="inferred from homology"/>
<keyword evidence="3" id="KW-0813">Transport</keyword>
<gene>
    <name evidence="13" type="ORF">COV24_00950</name>
</gene>
<accession>A0A2H0RB78</accession>
<dbReference type="Gene3D" id="1.20.1550.10">
    <property type="entry name" value="DsbB-like"/>
    <property type="match status" value="1"/>
</dbReference>
<feature type="transmembrane region" description="Helical" evidence="12">
    <location>
        <begin position="108"/>
        <end position="133"/>
    </location>
</feature>
<evidence type="ECO:0000256" key="10">
    <source>
        <dbReference type="ARBA" id="ARBA00023186"/>
    </source>
</evidence>
<keyword evidence="8 12" id="KW-0472">Membrane</keyword>
<evidence type="ECO:0000313" key="14">
    <source>
        <dbReference type="Proteomes" id="UP000230214"/>
    </source>
</evidence>
<keyword evidence="6 12" id="KW-1133">Transmembrane helix</keyword>
<evidence type="ECO:0000256" key="3">
    <source>
        <dbReference type="ARBA" id="ARBA00022448"/>
    </source>
</evidence>
<name>A0A2H0RB78_UNCKA</name>
<dbReference type="PANTHER" id="PTHR43469">
    <property type="entry name" value="DISULFIDE FORMATION PROTEIN-RELATED"/>
    <property type="match status" value="1"/>
</dbReference>
<dbReference type="PIRSF" id="PIRSF036659">
    <property type="entry name" value="BdbC"/>
    <property type="match status" value="1"/>
</dbReference>
<keyword evidence="10" id="KW-0143">Chaperone</keyword>
<dbReference type="InterPro" id="IPR012187">
    <property type="entry name" value="Disulphide_bond_form_BdbC"/>
</dbReference>
<feature type="transmembrane region" description="Helical" evidence="12">
    <location>
        <begin position="39"/>
        <end position="58"/>
    </location>
</feature>
<dbReference type="PANTHER" id="PTHR43469:SF1">
    <property type="entry name" value="SPBETA PROPHAGE-DERIVED DISULFIDE BOND FORMATION PROTEIN B"/>
    <property type="match status" value="1"/>
</dbReference>
<dbReference type="HAMAP" id="MF_00287">
    <property type="entry name" value="BdbC"/>
    <property type="match status" value="1"/>
</dbReference>
<keyword evidence="5" id="KW-0249">Electron transport</keyword>
<protein>
    <submittedName>
        <fullName evidence="13">Disulfide bond formation protein B</fullName>
    </submittedName>
</protein>
<dbReference type="GO" id="GO:0015035">
    <property type="term" value="F:protein-disulfide reductase activity"/>
    <property type="evidence" value="ECO:0007669"/>
    <property type="project" value="InterPro"/>
</dbReference>
<keyword evidence="9" id="KW-1015">Disulfide bond</keyword>
<evidence type="ECO:0000313" key="13">
    <source>
        <dbReference type="EMBL" id="PIR43792.1"/>
    </source>
</evidence>
<dbReference type="AlphaFoldDB" id="A0A2H0RB78"/>
<sequence length="149" mass="17158">MLKNNTIYLYIIFLTSLVSTLGSLYISEVIAFEPCTLCWFQRIFMYPIFVIGLVAFLSKDFKVYKYTLPLSVVGICFSTYQYLLQMGVIKELVECSSRIPCDGKYINYFGFITLPFLAGVAFLVIIISSFILYKKENKNLYPRHFNPAG</sequence>
<feature type="transmembrane region" description="Helical" evidence="12">
    <location>
        <begin position="70"/>
        <end position="88"/>
    </location>
</feature>
<dbReference type="Proteomes" id="UP000230214">
    <property type="component" value="Unassembled WGS sequence"/>
</dbReference>
<evidence type="ECO:0000256" key="9">
    <source>
        <dbReference type="ARBA" id="ARBA00023157"/>
    </source>
</evidence>
<comment type="subcellular location">
    <subcellularLocation>
        <location evidence="1">Membrane</location>
        <topology evidence="1">Multi-pass membrane protein</topology>
    </subcellularLocation>
</comment>
<evidence type="ECO:0000256" key="2">
    <source>
        <dbReference type="ARBA" id="ARBA00007602"/>
    </source>
</evidence>
<keyword evidence="4 12" id="KW-0812">Transmembrane</keyword>
<feature type="transmembrane region" description="Helical" evidence="12">
    <location>
        <begin position="7"/>
        <end position="27"/>
    </location>
</feature>
<dbReference type="Pfam" id="PF02600">
    <property type="entry name" value="DsbB"/>
    <property type="match status" value="1"/>
</dbReference>
<dbReference type="GO" id="GO:0016020">
    <property type="term" value="C:membrane"/>
    <property type="evidence" value="ECO:0007669"/>
    <property type="project" value="UniProtKB-SubCell"/>
</dbReference>
<evidence type="ECO:0000256" key="7">
    <source>
        <dbReference type="ARBA" id="ARBA00023002"/>
    </source>
</evidence>
<keyword evidence="11" id="KW-0676">Redox-active center</keyword>